<feature type="region of interest" description="Disordered" evidence="1">
    <location>
        <begin position="266"/>
        <end position="285"/>
    </location>
</feature>
<dbReference type="Proteomes" id="UP000002296">
    <property type="component" value="Unassembled WGS sequence"/>
</dbReference>
<protein>
    <submittedName>
        <fullName evidence="3">Uncharacterized protein</fullName>
    </submittedName>
</protein>
<organism evidence="3 4">
    <name type="scientific">Trypanosoma cruzi (strain CL Brener)</name>
    <dbReference type="NCBI Taxonomy" id="353153"/>
    <lineage>
        <taxon>Eukaryota</taxon>
        <taxon>Discoba</taxon>
        <taxon>Euglenozoa</taxon>
        <taxon>Kinetoplastea</taxon>
        <taxon>Metakinetoplastina</taxon>
        <taxon>Trypanosomatida</taxon>
        <taxon>Trypanosomatidae</taxon>
        <taxon>Trypanosoma</taxon>
        <taxon>Schizotrypanum</taxon>
    </lineage>
</organism>
<dbReference type="InParanoid" id="Q4CTG6"/>
<gene>
    <name evidence="3" type="ORF">Tc00.1047053510767.40</name>
</gene>
<reference evidence="3 4" key="1">
    <citation type="journal article" date="2005" name="Science">
        <title>The genome sequence of Trypanosoma cruzi, etiologic agent of Chagas disease.</title>
        <authorList>
            <person name="El-Sayed N.M."/>
            <person name="Myler P.J."/>
            <person name="Bartholomeu D.C."/>
            <person name="Nilsson D."/>
            <person name="Aggarwal G."/>
            <person name="Tran A.N."/>
            <person name="Ghedin E."/>
            <person name="Worthey E.A."/>
            <person name="Delcher A.L."/>
            <person name="Blandin G."/>
            <person name="Westenberger S.J."/>
            <person name="Caler E."/>
            <person name="Cerqueira G.C."/>
            <person name="Branche C."/>
            <person name="Haas B."/>
            <person name="Anupama A."/>
            <person name="Arner E."/>
            <person name="Aslund L."/>
            <person name="Attipoe P."/>
            <person name="Bontempi E."/>
            <person name="Bringaud F."/>
            <person name="Burton P."/>
            <person name="Cadag E."/>
            <person name="Campbell D.A."/>
            <person name="Carrington M."/>
            <person name="Crabtree J."/>
            <person name="Darban H."/>
            <person name="da Silveira J.F."/>
            <person name="de Jong P."/>
            <person name="Edwards K."/>
            <person name="Englund P.T."/>
            <person name="Fazelina G."/>
            <person name="Feldblyum T."/>
            <person name="Ferella M."/>
            <person name="Frasch A.C."/>
            <person name="Gull K."/>
            <person name="Horn D."/>
            <person name="Hou L."/>
            <person name="Huang Y."/>
            <person name="Kindlund E."/>
            <person name="Klingbeil M."/>
            <person name="Kluge S."/>
            <person name="Koo H."/>
            <person name="Lacerda D."/>
            <person name="Levin M.J."/>
            <person name="Lorenzi H."/>
            <person name="Louie T."/>
            <person name="Machado C.R."/>
            <person name="McCulloch R."/>
            <person name="McKenna A."/>
            <person name="Mizuno Y."/>
            <person name="Mottram J.C."/>
            <person name="Nelson S."/>
            <person name="Ochaya S."/>
            <person name="Osoegawa K."/>
            <person name="Pai G."/>
            <person name="Parsons M."/>
            <person name="Pentony M."/>
            <person name="Pettersson U."/>
            <person name="Pop M."/>
            <person name="Ramirez J.L."/>
            <person name="Rinta J."/>
            <person name="Robertson L."/>
            <person name="Salzberg S.L."/>
            <person name="Sanchez D.O."/>
            <person name="Seyler A."/>
            <person name="Sharma R."/>
            <person name="Shetty J."/>
            <person name="Simpson A.J."/>
            <person name="Sisk E."/>
            <person name="Tammi M.T."/>
            <person name="Tarleton R."/>
            <person name="Teixeira S."/>
            <person name="Van Aken S."/>
            <person name="Vogt C."/>
            <person name="Ward P.N."/>
            <person name="Wickstead B."/>
            <person name="Wortman J."/>
            <person name="White O."/>
            <person name="Fraser C.M."/>
            <person name="Stuart K.D."/>
            <person name="Andersson B."/>
        </authorList>
    </citation>
    <scope>NUCLEOTIDE SEQUENCE [LARGE SCALE GENOMIC DNA]</scope>
    <source>
        <strain evidence="3 4">CL Brener</strain>
    </source>
</reference>
<feature type="compositionally biased region" description="Low complexity" evidence="1">
    <location>
        <begin position="495"/>
        <end position="514"/>
    </location>
</feature>
<dbReference type="GeneID" id="3535135"/>
<feature type="transmembrane region" description="Helical" evidence="2">
    <location>
        <begin position="123"/>
        <end position="144"/>
    </location>
</feature>
<keyword evidence="2" id="KW-0472">Membrane</keyword>
<dbReference type="eggNOG" id="ENOG502S1AI">
    <property type="taxonomic scope" value="Eukaryota"/>
</dbReference>
<proteinExistence type="predicted"/>
<keyword evidence="2" id="KW-1133">Transmembrane helix</keyword>
<dbReference type="EMBL" id="AAHK01001993">
    <property type="protein sequence ID" value="EAN83568.1"/>
    <property type="molecule type" value="Genomic_DNA"/>
</dbReference>
<name>Q4CTG6_TRYCC</name>
<evidence type="ECO:0000313" key="4">
    <source>
        <dbReference type="Proteomes" id="UP000002296"/>
    </source>
</evidence>
<feature type="transmembrane region" description="Helical" evidence="2">
    <location>
        <begin position="100"/>
        <end position="117"/>
    </location>
</feature>
<dbReference type="AlphaFoldDB" id="Q4CTG6"/>
<sequence length="574" mass="65107">MSCDFRFWSFSCRASIHFAYTRLGRCEFGECRNCGLAEALAARLGRLRCSAEFGKERSHAETPAYRAPGEGQALDDFTEHFFFFLWLCASLHVSYDMIRLLVPLGGIVFLRVSLLLWIAFDPSFFLCVLNNICFLSLFFFFFCFEQGVRTYIYLLPFCPLFREGWGMECCVHSPCGRYLVRYKNDAESMSIDVIPKASAFEPSSDVHYVAVLRESHVLEITTAAGVRKEFAGFADMTYNAMIGRSPSVKFFVETCEEMKSRITAEVAQRGHGTSDSIIDESDASQLSETSRMQRFFTLDYDVDFTRAVFPVPLVQMTTAEMNGTMDLRRMPSVPPTEQQQQRTTPRHSGLIELGTDNASKPSNAQLQTENEKLRRENEALARLSREKMLEMQRLCEDFQQRVDGACEVERLKKKLAGLRARLRQAEAERDEAHAAFMRLKQRTLRSSPRPDGNLRSEKVKRRSRFDTPSPAPRRSSSRFLGDSPAPRGRTGGRQGRSAAASSRSRSLSNGDRNGATLTKKRLWGDRGSSRCSSTSGSRCSSRGSCERLYRTPTASSRMHQRELPTHAPRRAVFR</sequence>
<accession>Q4CTG6</accession>
<dbReference type="SMR" id="Q4CTG6"/>
<keyword evidence="4" id="KW-1185">Reference proteome</keyword>
<feature type="compositionally biased region" description="Low complexity" evidence="1">
    <location>
        <begin position="529"/>
        <end position="543"/>
    </location>
</feature>
<evidence type="ECO:0000313" key="3">
    <source>
        <dbReference type="EMBL" id="EAN83568.1"/>
    </source>
</evidence>
<dbReference type="PaxDb" id="353153-Q4CTG6"/>
<evidence type="ECO:0000256" key="1">
    <source>
        <dbReference type="SAM" id="MobiDB-lite"/>
    </source>
</evidence>
<feature type="region of interest" description="Disordered" evidence="1">
    <location>
        <begin position="437"/>
        <end position="574"/>
    </location>
</feature>
<feature type="compositionally biased region" description="Polar residues" evidence="1">
    <location>
        <begin position="356"/>
        <end position="368"/>
    </location>
</feature>
<comment type="caution">
    <text evidence="3">The sequence shown here is derived from an EMBL/GenBank/DDBJ whole genome shotgun (WGS) entry which is preliminary data.</text>
</comment>
<evidence type="ECO:0000256" key="2">
    <source>
        <dbReference type="SAM" id="Phobius"/>
    </source>
</evidence>
<dbReference type="OMA" id="RMHQTPK"/>
<keyword evidence="2" id="KW-0812">Transmembrane</keyword>
<dbReference type="RefSeq" id="XP_805419.1">
    <property type="nucleotide sequence ID" value="XM_800326.1"/>
</dbReference>
<dbReference type="KEGG" id="tcr:510767.40"/>
<feature type="region of interest" description="Disordered" evidence="1">
    <location>
        <begin position="323"/>
        <end position="374"/>
    </location>
</feature>